<name>A0AAN0K1G8_AMPQE</name>
<dbReference type="KEGG" id="aqu:109591971"/>
<dbReference type="GeneID" id="109591971"/>
<evidence type="ECO:0000313" key="1">
    <source>
        <dbReference type="EnsemblMetazoa" id="XP_019863113.1"/>
    </source>
</evidence>
<reference evidence="2" key="1">
    <citation type="journal article" date="2010" name="Nature">
        <title>The Amphimedon queenslandica genome and the evolution of animal complexity.</title>
        <authorList>
            <person name="Srivastava M."/>
            <person name="Simakov O."/>
            <person name="Chapman J."/>
            <person name="Fahey B."/>
            <person name="Gauthier M.E."/>
            <person name="Mitros T."/>
            <person name="Richards G.S."/>
            <person name="Conaco C."/>
            <person name="Dacre M."/>
            <person name="Hellsten U."/>
            <person name="Larroux C."/>
            <person name="Putnam N.H."/>
            <person name="Stanke M."/>
            <person name="Adamska M."/>
            <person name="Darling A."/>
            <person name="Degnan S.M."/>
            <person name="Oakley T.H."/>
            <person name="Plachetzki D.C."/>
            <person name="Zhai Y."/>
            <person name="Adamski M."/>
            <person name="Calcino A."/>
            <person name="Cummins S.F."/>
            <person name="Goodstein D.M."/>
            <person name="Harris C."/>
            <person name="Jackson D.J."/>
            <person name="Leys S.P."/>
            <person name="Shu S."/>
            <person name="Woodcroft B.J."/>
            <person name="Vervoort M."/>
            <person name="Kosik K.S."/>
            <person name="Manning G."/>
            <person name="Degnan B.M."/>
            <person name="Rokhsar D.S."/>
        </authorList>
    </citation>
    <scope>NUCLEOTIDE SEQUENCE [LARGE SCALE GENOMIC DNA]</scope>
</reference>
<keyword evidence="2" id="KW-1185">Reference proteome</keyword>
<dbReference type="EnsemblMetazoa" id="XM_020007554.1">
    <property type="protein sequence ID" value="XP_019863113.1"/>
    <property type="gene ID" value="LOC109591971"/>
</dbReference>
<sequence length="172" mass="18978">MIKNCIIFPDMGEYDFDASAVPSDLSKRDQPLFTKSEPTQDYEDIKKATKEFVKAIGKTYADSSSISGERTHSDGPLPSGWSAREVDRHVFRSSSTKSTEPVLMKKAKTDNVGFGGLDQDHYAECYPGSVLNININLITILSNLFVSSIIHLIFCTCTCTCASNIHTCIIII</sequence>
<reference evidence="1" key="2">
    <citation type="submission" date="2024-06" db="UniProtKB">
        <authorList>
            <consortium name="EnsemblMetazoa"/>
        </authorList>
    </citation>
    <scope>IDENTIFICATION</scope>
</reference>
<dbReference type="RefSeq" id="XP_019863113.1">
    <property type="nucleotide sequence ID" value="XM_020007554.1"/>
</dbReference>
<dbReference type="Proteomes" id="UP000007879">
    <property type="component" value="Unassembled WGS sequence"/>
</dbReference>
<proteinExistence type="predicted"/>
<organism evidence="1 2">
    <name type="scientific">Amphimedon queenslandica</name>
    <name type="common">Sponge</name>
    <dbReference type="NCBI Taxonomy" id="400682"/>
    <lineage>
        <taxon>Eukaryota</taxon>
        <taxon>Metazoa</taxon>
        <taxon>Porifera</taxon>
        <taxon>Demospongiae</taxon>
        <taxon>Heteroscleromorpha</taxon>
        <taxon>Haplosclerida</taxon>
        <taxon>Niphatidae</taxon>
        <taxon>Amphimedon</taxon>
    </lineage>
</organism>
<protein>
    <submittedName>
        <fullName evidence="1">Uncharacterized protein</fullName>
    </submittedName>
</protein>
<accession>A0AAN0K1G8</accession>
<evidence type="ECO:0000313" key="2">
    <source>
        <dbReference type="Proteomes" id="UP000007879"/>
    </source>
</evidence>
<dbReference type="AlphaFoldDB" id="A0AAN0K1G8"/>